<comment type="caution">
    <text evidence="1">The sequence shown here is derived from an EMBL/GenBank/DDBJ whole genome shotgun (WGS) entry which is preliminary data.</text>
</comment>
<dbReference type="EMBL" id="BGZK01000166">
    <property type="protein sequence ID" value="GBP24810.1"/>
    <property type="molecule type" value="Genomic_DNA"/>
</dbReference>
<reference evidence="1 2" key="1">
    <citation type="journal article" date="2019" name="Commun. Biol.">
        <title>The bagworm genome reveals a unique fibroin gene that provides high tensile strength.</title>
        <authorList>
            <person name="Kono N."/>
            <person name="Nakamura H."/>
            <person name="Ohtoshi R."/>
            <person name="Tomita M."/>
            <person name="Numata K."/>
            <person name="Arakawa K."/>
        </authorList>
    </citation>
    <scope>NUCLEOTIDE SEQUENCE [LARGE SCALE GENOMIC DNA]</scope>
</reference>
<gene>
    <name evidence="1" type="ORF">EVAR_14143_1</name>
</gene>
<dbReference type="AlphaFoldDB" id="A0A4C1UF98"/>
<name>A0A4C1UF98_EUMVA</name>
<protein>
    <submittedName>
        <fullName evidence="1">Uncharacterized protein</fullName>
    </submittedName>
</protein>
<keyword evidence="2" id="KW-1185">Reference proteome</keyword>
<evidence type="ECO:0000313" key="2">
    <source>
        <dbReference type="Proteomes" id="UP000299102"/>
    </source>
</evidence>
<proteinExistence type="predicted"/>
<evidence type="ECO:0000313" key="1">
    <source>
        <dbReference type="EMBL" id="GBP24810.1"/>
    </source>
</evidence>
<dbReference type="Proteomes" id="UP000299102">
    <property type="component" value="Unassembled WGS sequence"/>
</dbReference>
<dbReference type="OrthoDB" id="2131792at2759"/>
<organism evidence="1 2">
    <name type="scientific">Eumeta variegata</name>
    <name type="common">Bagworm moth</name>
    <name type="synonym">Eumeta japonica</name>
    <dbReference type="NCBI Taxonomy" id="151549"/>
    <lineage>
        <taxon>Eukaryota</taxon>
        <taxon>Metazoa</taxon>
        <taxon>Ecdysozoa</taxon>
        <taxon>Arthropoda</taxon>
        <taxon>Hexapoda</taxon>
        <taxon>Insecta</taxon>
        <taxon>Pterygota</taxon>
        <taxon>Neoptera</taxon>
        <taxon>Endopterygota</taxon>
        <taxon>Lepidoptera</taxon>
        <taxon>Glossata</taxon>
        <taxon>Ditrysia</taxon>
        <taxon>Tineoidea</taxon>
        <taxon>Psychidae</taxon>
        <taxon>Oiketicinae</taxon>
        <taxon>Eumeta</taxon>
    </lineage>
</organism>
<sequence>MDSDNNREKVTRNMDERWVKCPSKTFPNKYYYFNPYTGSAVWDLNDIKPSYVANHLRSQYSQYDNFSSTNSFFPPFPPYFNGIPYGNGFPLAPFWINQPVCMMPVPVPIQLREEIDFGVQATLVPLSSRFRNDHLEDLTNNESSADMVNISKNNREDMKVMCNQVEQENVTNVSYKTDKNVNFLT</sequence>
<accession>A0A4C1UF98</accession>